<sequence>MNAIQRIYTQKTWLAATITGLLLLLPATTWSKDYKVEVLIFENNNPASATERHDYVAPEAMRSNSATWQIEPDMLVSDATAIDKASEYSLKHHLAWGQEALPYRSSATYTVLENDTKGYIKVYADDLLFVNLDLDYKGFRMEEKRRLKLNEKHFFDHPKFGVLLRVSRLEARDSDTQE</sequence>
<organism evidence="1 2">
    <name type="scientific">Arenicella chitinivorans</name>
    <dbReference type="NCBI Taxonomy" id="1329800"/>
    <lineage>
        <taxon>Bacteria</taxon>
        <taxon>Pseudomonadati</taxon>
        <taxon>Pseudomonadota</taxon>
        <taxon>Gammaproteobacteria</taxon>
        <taxon>Arenicellales</taxon>
        <taxon>Arenicellaceae</taxon>
        <taxon>Arenicella</taxon>
    </lineage>
</organism>
<protein>
    <recommendedName>
        <fullName evidence="3">Peptidoglycan-binding protein CsiV</fullName>
    </recommendedName>
</protein>
<gene>
    <name evidence="1" type="ORF">GCM10008090_28280</name>
</gene>
<accession>A0A918S1T9</accession>
<comment type="caution">
    <text evidence="1">The sequence shown here is derived from an EMBL/GenBank/DDBJ whole genome shotgun (WGS) entry which is preliminary data.</text>
</comment>
<dbReference type="EMBL" id="BMXA01000006">
    <property type="protein sequence ID" value="GHA16945.1"/>
    <property type="molecule type" value="Genomic_DNA"/>
</dbReference>
<name>A0A918S1T9_9GAMM</name>
<proteinExistence type="predicted"/>
<keyword evidence="2" id="KW-1185">Reference proteome</keyword>
<evidence type="ECO:0000313" key="2">
    <source>
        <dbReference type="Proteomes" id="UP000614811"/>
    </source>
</evidence>
<reference evidence="1" key="1">
    <citation type="journal article" date="2014" name="Int. J. Syst. Evol. Microbiol.">
        <title>Complete genome sequence of Corynebacterium casei LMG S-19264T (=DSM 44701T), isolated from a smear-ripened cheese.</title>
        <authorList>
            <consortium name="US DOE Joint Genome Institute (JGI-PGF)"/>
            <person name="Walter F."/>
            <person name="Albersmeier A."/>
            <person name="Kalinowski J."/>
            <person name="Ruckert C."/>
        </authorList>
    </citation>
    <scope>NUCLEOTIDE SEQUENCE</scope>
    <source>
        <strain evidence="1">KCTC 12711</strain>
    </source>
</reference>
<dbReference type="Proteomes" id="UP000614811">
    <property type="component" value="Unassembled WGS sequence"/>
</dbReference>
<evidence type="ECO:0000313" key="1">
    <source>
        <dbReference type="EMBL" id="GHA16945.1"/>
    </source>
</evidence>
<reference evidence="1" key="2">
    <citation type="submission" date="2020-09" db="EMBL/GenBank/DDBJ databases">
        <authorList>
            <person name="Sun Q."/>
            <person name="Kim S."/>
        </authorList>
    </citation>
    <scope>NUCLEOTIDE SEQUENCE</scope>
    <source>
        <strain evidence="1">KCTC 12711</strain>
    </source>
</reference>
<evidence type="ECO:0008006" key="3">
    <source>
        <dbReference type="Google" id="ProtNLM"/>
    </source>
</evidence>
<dbReference type="AlphaFoldDB" id="A0A918S1T9"/>
<dbReference type="RefSeq" id="WP_189402357.1">
    <property type="nucleotide sequence ID" value="NZ_BMXA01000006.1"/>
</dbReference>